<dbReference type="PANTHER" id="PTHR35505:SF1">
    <property type="entry name" value="SNF2 DOMAIN PROTEIN"/>
    <property type="match status" value="1"/>
</dbReference>
<name>H9W2W4_PINTA</name>
<proteinExistence type="predicted"/>
<dbReference type="EMBL" id="FJ048408">
    <property type="protein sequence ID" value="AFG56357.1"/>
    <property type="molecule type" value="Genomic_DNA"/>
</dbReference>
<reference evidence="1" key="1">
    <citation type="submission" date="2008-08" db="EMBL/GenBank/DDBJ databases">
        <title>Nucleotide Diversity and Divergence in the Loblolly Pine Gene Space.</title>
        <authorList>
            <person name="Neale D.B."/>
            <person name="Wegrzyn J.L."/>
            <person name="Lee J.M."/>
            <person name="Eckert A.J."/>
            <person name="Liechty J.D."/>
            <person name="Stevens K.A."/>
            <person name="Langley C.H."/>
        </authorList>
    </citation>
    <scope>NUCLEOTIDE SEQUENCE</scope>
    <source>
        <strain evidence="1">4652</strain>
        <tissue evidence="1">Megagametophyte</tissue>
    </source>
</reference>
<feature type="non-terminal residue" evidence="1">
    <location>
        <position position="149"/>
    </location>
</feature>
<feature type="non-terminal residue" evidence="1">
    <location>
        <position position="1"/>
    </location>
</feature>
<accession>H9W2W4</accession>
<gene>
    <name evidence="1" type="ORF">0_12134_02</name>
</gene>
<dbReference type="AlphaFoldDB" id="H9W2W4"/>
<organism evidence="1">
    <name type="scientific">Pinus taeda</name>
    <name type="common">Loblolly pine</name>
    <dbReference type="NCBI Taxonomy" id="3352"/>
    <lineage>
        <taxon>Eukaryota</taxon>
        <taxon>Viridiplantae</taxon>
        <taxon>Streptophyta</taxon>
        <taxon>Embryophyta</taxon>
        <taxon>Tracheophyta</taxon>
        <taxon>Spermatophyta</taxon>
        <taxon>Pinopsida</taxon>
        <taxon>Pinidae</taxon>
        <taxon>Conifers I</taxon>
        <taxon>Pinales</taxon>
        <taxon>Pinaceae</taxon>
        <taxon>Pinus</taxon>
        <taxon>Pinus subgen. Pinus</taxon>
    </lineage>
</organism>
<dbReference type="PANTHER" id="PTHR35505">
    <property type="entry name" value="OS01G0600300 PROTEIN"/>
    <property type="match status" value="1"/>
</dbReference>
<evidence type="ECO:0000313" key="1">
    <source>
        <dbReference type="EMBL" id="AFG56357.1"/>
    </source>
</evidence>
<sequence>ISIAKDLFQCFTACTAGKSCSGSTSIAALVPMIVILSEAVKEFSENSNSKPLNKSEKKTLKNLKTLVAEVLSYVAICGRKNRGFFPLNLPRSLSCCIALLEFLKVRRTGKDSERSFERDMEEFFPLTSPSIQAALLDEDCNVEYLASVV</sequence>
<protein>
    <submittedName>
        <fullName evidence="1">Uncharacterized protein</fullName>
    </submittedName>
</protein>